<dbReference type="InterPro" id="IPR044278">
    <property type="entry name" value="BHLH95-like"/>
</dbReference>
<evidence type="ECO:0000256" key="7">
    <source>
        <dbReference type="SAM" id="MobiDB-lite"/>
    </source>
</evidence>
<dbReference type="SUPFAM" id="SSF47459">
    <property type="entry name" value="HLH, helix-loop-helix DNA-binding domain"/>
    <property type="match status" value="1"/>
</dbReference>
<keyword evidence="3" id="KW-0238">DNA-binding</keyword>
<dbReference type="GO" id="GO:0005634">
    <property type="term" value="C:nucleus"/>
    <property type="evidence" value="ECO:0007669"/>
    <property type="project" value="UniProtKB-SubCell"/>
</dbReference>
<evidence type="ECO:0000256" key="3">
    <source>
        <dbReference type="ARBA" id="ARBA00023125"/>
    </source>
</evidence>
<dbReference type="AlphaFoldDB" id="A0A8K0DQM3"/>
<feature type="domain" description="ACT" evidence="9">
    <location>
        <begin position="265"/>
        <end position="343"/>
    </location>
</feature>
<dbReference type="OrthoDB" id="690068at2759"/>
<dbReference type="CDD" id="cd04873">
    <property type="entry name" value="ACT_UUR-ACR-like"/>
    <property type="match status" value="1"/>
</dbReference>
<comment type="caution">
    <text evidence="10">The sequence shown here is derived from an EMBL/GenBank/DDBJ whole genome shotgun (WGS) entry which is preliminary data.</text>
</comment>
<dbReference type="SUPFAM" id="SSF55021">
    <property type="entry name" value="ACT-like"/>
    <property type="match status" value="1"/>
</dbReference>
<evidence type="ECO:0000259" key="8">
    <source>
        <dbReference type="PROSITE" id="PS50888"/>
    </source>
</evidence>
<evidence type="ECO:0000313" key="11">
    <source>
        <dbReference type="Proteomes" id="UP000796880"/>
    </source>
</evidence>
<keyword evidence="11" id="KW-1185">Reference proteome</keyword>
<sequence length="343" mass="37240">MAEGGAGVTKISTAFVWEHHPWLNHSNSENSGGGDDEHGGDDDQQKSGGKKKKGSSSSNSLQTTQGAKKRGRGGVGKNGKGSSTGTTRDGGGEVIKQGKVVGGESDHEIHIWTERERRKKMRNMFANLHALLPQLPPKVDKSTIVDEAVKYIKNLEQTLHKLQKQKLEKLQSATTTINYEASTIAPQRLLGYDIQSSREAFLADQGSCSTTHELASTTTTTTTTDHHVVVVPSTASLISTHHSPVIFQTWTSSNVVLNICGEEAHISVCSPKKPGIFSTICYILEKHKISIVSAHISSDSNRNMYMIQAHYAAGGASDQFPEAFHVEETFKLAVGEIMFWVSS</sequence>
<reference evidence="10" key="1">
    <citation type="submission" date="2020-03" db="EMBL/GenBank/DDBJ databases">
        <title>A high-quality chromosome-level genome assembly of a woody plant with both climbing and erect habits, Rhamnella rubrinervis.</title>
        <authorList>
            <person name="Lu Z."/>
            <person name="Yang Y."/>
            <person name="Zhu X."/>
            <person name="Sun Y."/>
        </authorList>
    </citation>
    <scope>NUCLEOTIDE SEQUENCE</scope>
    <source>
        <strain evidence="10">BYM</strain>
        <tissue evidence="10">Leaf</tissue>
    </source>
</reference>
<feature type="domain" description="BHLH" evidence="8">
    <location>
        <begin position="105"/>
        <end position="155"/>
    </location>
</feature>
<dbReference type="GO" id="GO:0046983">
    <property type="term" value="F:protein dimerization activity"/>
    <property type="evidence" value="ECO:0007669"/>
    <property type="project" value="InterPro"/>
</dbReference>
<keyword evidence="5" id="KW-0539">Nucleus</keyword>
<dbReference type="InterPro" id="IPR011598">
    <property type="entry name" value="bHLH_dom"/>
</dbReference>
<gene>
    <name evidence="10" type="ORF">FNV43_RR22677</name>
</gene>
<dbReference type="PANTHER" id="PTHR46772:SF8">
    <property type="entry name" value="TRANSCRIPTION FACTOR BHLH95"/>
    <property type="match status" value="1"/>
</dbReference>
<dbReference type="InterPro" id="IPR036638">
    <property type="entry name" value="HLH_DNA-bd_sf"/>
</dbReference>
<evidence type="ECO:0000313" key="10">
    <source>
        <dbReference type="EMBL" id="KAF3435587.1"/>
    </source>
</evidence>
<dbReference type="GO" id="GO:0003677">
    <property type="term" value="F:DNA binding"/>
    <property type="evidence" value="ECO:0007669"/>
    <property type="project" value="UniProtKB-KW"/>
</dbReference>
<dbReference type="InterPro" id="IPR045239">
    <property type="entry name" value="bHLH95_bHLH"/>
</dbReference>
<evidence type="ECO:0000256" key="5">
    <source>
        <dbReference type="ARBA" id="ARBA00023242"/>
    </source>
</evidence>
<evidence type="ECO:0000256" key="4">
    <source>
        <dbReference type="ARBA" id="ARBA00023163"/>
    </source>
</evidence>
<dbReference type="InterPro" id="IPR002912">
    <property type="entry name" value="ACT_dom"/>
</dbReference>
<evidence type="ECO:0000256" key="2">
    <source>
        <dbReference type="ARBA" id="ARBA00023015"/>
    </source>
</evidence>
<accession>A0A8K0DQM3</accession>
<dbReference type="SMART" id="SM00353">
    <property type="entry name" value="HLH"/>
    <property type="match status" value="1"/>
</dbReference>
<feature type="coiled-coil region" evidence="6">
    <location>
        <begin position="145"/>
        <end position="172"/>
    </location>
</feature>
<evidence type="ECO:0000256" key="1">
    <source>
        <dbReference type="ARBA" id="ARBA00004123"/>
    </source>
</evidence>
<keyword evidence="2" id="KW-0805">Transcription regulation</keyword>
<keyword evidence="4" id="KW-0804">Transcription</keyword>
<dbReference type="PANTHER" id="PTHR46772">
    <property type="entry name" value="BHLH DOMAIN-CONTAINING PROTEIN"/>
    <property type="match status" value="1"/>
</dbReference>
<feature type="region of interest" description="Disordered" evidence="7">
    <location>
        <begin position="22"/>
        <end position="102"/>
    </location>
</feature>
<organism evidence="10 11">
    <name type="scientific">Rhamnella rubrinervis</name>
    <dbReference type="NCBI Taxonomy" id="2594499"/>
    <lineage>
        <taxon>Eukaryota</taxon>
        <taxon>Viridiplantae</taxon>
        <taxon>Streptophyta</taxon>
        <taxon>Embryophyta</taxon>
        <taxon>Tracheophyta</taxon>
        <taxon>Spermatophyta</taxon>
        <taxon>Magnoliopsida</taxon>
        <taxon>eudicotyledons</taxon>
        <taxon>Gunneridae</taxon>
        <taxon>Pentapetalae</taxon>
        <taxon>rosids</taxon>
        <taxon>fabids</taxon>
        <taxon>Rosales</taxon>
        <taxon>Rhamnaceae</taxon>
        <taxon>rhamnoid group</taxon>
        <taxon>Rhamneae</taxon>
        <taxon>Rhamnella</taxon>
    </lineage>
</organism>
<feature type="compositionally biased region" description="Basic and acidic residues" evidence="7">
    <location>
        <begin position="35"/>
        <end position="45"/>
    </location>
</feature>
<dbReference type="Gene3D" id="4.10.280.10">
    <property type="entry name" value="Helix-loop-helix DNA-binding domain"/>
    <property type="match status" value="1"/>
</dbReference>
<evidence type="ECO:0000256" key="6">
    <source>
        <dbReference type="SAM" id="Coils"/>
    </source>
</evidence>
<comment type="subcellular location">
    <subcellularLocation>
        <location evidence="1">Nucleus</location>
    </subcellularLocation>
</comment>
<dbReference type="PROSITE" id="PS50888">
    <property type="entry name" value="BHLH"/>
    <property type="match status" value="1"/>
</dbReference>
<evidence type="ECO:0000259" key="9">
    <source>
        <dbReference type="PROSITE" id="PS51671"/>
    </source>
</evidence>
<protein>
    <recommendedName>
        <fullName evidence="12">BHLH domain-containing protein</fullName>
    </recommendedName>
</protein>
<evidence type="ECO:0008006" key="12">
    <source>
        <dbReference type="Google" id="ProtNLM"/>
    </source>
</evidence>
<dbReference type="Pfam" id="PF00010">
    <property type="entry name" value="HLH"/>
    <property type="match status" value="1"/>
</dbReference>
<dbReference type="PROSITE" id="PS51671">
    <property type="entry name" value="ACT"/>
    <property type="match status" value="1"/>
</dbReference>
<dbReference type="CDD" id="cd11393">
    <property type="entry name" value="bHLH_AtbHLH_like"/>
    <property type="match status" value="1"/>
</dbReference>
<proteinExistence type="predicted"/>
<name>A0A8K0DQM3_9ROSA</name>
<dbReference type="Proteomes" id="UP000796880">
    <property type="component" value="Unassembled WGS sequence"/>
</dbReference>
<keyword evidence="6" id="KW-0175">Coiled coil</keyword>
<dbReference type="InterPro" id="IPR045865">
    <property type="entry name" value="ACT-like_dom_sf"/>
</dbReference>
<dbReference type="GO" id="GO:0003700">
    <property type="term" value="F:DNA-binding transcription factor activity"/>
    <property type="evidence" value="ECO:0007669"/>
    <property type="project" value="InterPro"/>
</dbReference>
<dbReference type="EMBL" id="VOIH02000010">
    <property type="protein sequence ID" value="KAF3435587.1"/>
    <property type="molecule type" value="Genomic_DNA"/>
</dbReference>
<dbReference type="GO" id="GO:0009960">
    <property type="term" value="P:endosperm development"/>
    <property type="evidence" value="ECO:0007669"/>
    <property type="project" value="InterPro"/>
</dbReference>